<reference evidence="7 8" key="1">
    <citation type="journal article" date="2019" name="Int. J. Syst. Evol. Microbiol.">
        <title>The Global Catalogue of Microorganisms (GCM) 10K type strain sequencing project: providing services to taxonomists for standard genome sequencing and annotation.</title>
        <authorList>
            <consortium name="The Broad Institute Genomics Platform"/>
            <consortium name="The Broad Institute Genome Sequencing Center for Infectious Disease"/>
            <person name="Wu L."/>
            <person name="Ma J."/>
        </authorList>
    </citation>
    <scope>NUCLEOTIDE SEQUENCE [LARGE SCALE GENOMIC DNA]</scope>
    <source>
        <strain evidence="7 8">JCM 13584</strain>
    </source>
</reference>
<feature type="domain" description="HTH tetR-type" evidence="6">
    <location>
        <begin position="22"/>
        <end position="82"/>
    </location>
</feature>
<comment type="caution">
    <text evidence="7">The sequence shown here is derived from an EMBL/GenBank/DDBJ whole genome shotgun (WGS) entry which is preliminary data.</text>
</comment>
<evidence type="ECO:0000256" key="4">
    <source>
        <dbReference type="ARBA" id="ARBA00023163"/>
    </source>
</evidence>
<dbReference type="RefSeq" id="WP_157415631.1">
    <property type="nucleotide sequence ID" value="NZ_BAAAMK010000010.1"/>
</dbReference>
<dbReference type="Pfam" id="PF13977">
    <property type="entry name" value="TetR_C_6"/>
    <property type="match status" value="1"/>
</dbReference>
<dbReference type="Gene3D" id="1.10.357.10">
    <property type="entry name" value="Tetracycline Repressor, domain 2"/>
    <property type="match status" value="1"/>
</dbReference>
<organism evidence="7 8">
    <name type="scientific">Agromyces allii</name>
    <dbReference type="NCBI Taxonomy" id="393607"/>
    <lineage>
        <taxon>Bacteria</taxon>
        <taxon>Bacillati</taxon>
        <taxon>Actinomycetota</taxon>
        <taxon>Actinomycetes</taxon>
        <taxon>Micrococcales</taxon>
        <taxon>Microbacteriaceae</taxon>
        <taxon>Agromyces</taxon>
    </lineage>
</organism>
<evidence type="ECO:0000259" key="6">
    <source>
        <dbReference type="PROSITE" id="PS50977"/>
    </source>
</evidence>
<keyword evidence="2" id="KW-0805">Transcription regulation</keyword>
<dbReference type="Pfam" id="PF00440">
    <property type="entry name" value="TetR_N"/>
    <property type="match status" value="1"/>
</dbReference>
<keyword evidence="1" id="KW-0678">Repressor</keyword>
<keyword evidence="8" id="KW-1185">Reference proteome</keyword>
<dbReference type="PANTHER" id="PTHR30055:SF226">
    <property type="entry name" value="HTH-TYPE TRANSCRIPTIONAL REGULATOR PKSA"/>
    <property type="match status" value="1"/>
</dbReference>
<dbReference type="InterPro" id="IPR009057">
    <property type="entry name" value="Homeodomain-like_sf"/>
</dbReference>
<evidence type="ECO:0000313" key="8">
    <source>
        <dbReference type="Proteomes" id="UP001499954"/>
    </source>
</evidence>
<dbReference type="InterPro" id="IPR039538">
    <property type="entry name" value="BetI_C"/>
</dbReference>
<protein>
    <submittedName>
        <fullName evidence="7">TetR/AcrR family transcriptional regulator</fullName>
    </submittedName>
</protein>
<keyword evidence="3 5" id="KW-0238">DNA-binding</keyword>
<dbReference type="Proteomes" id="UP001499954">
    <property type="component" value="Unassembled WGS sequence"/>
</dbReference>
<feature type="DNA-binding region" description="H-T-H motif" evidence="5">
    <location>
        <begin position="45"/>
        <end position="64"/>
    </location>
</feature>
<proteinExistence type="predicted"/>
<dbReference type="SUPFAM" id="SSF46689">
    <property type="entry name" value="Homeodomain-like"/>
    <property type="match status" value="1"/>
</dbReference>
<evidence type="ECO:0000256" key="2">
    <source>
        <dbReference type="ARBA" id="ARBA00023015"/>
    </source>
</evidence>
<sequence>MNDARADPTAAERVANSYPKGERRRAEIIETAFSVFASDSYRGASMVQIAAAVGISRAGLLHHFPTKESLLAAVLEERDRVNGVRYFEGADPQRDGIDYFRHLLRLVDANAGQRELVQLFATLSTEAADPGHPAHGYFVDRYRWLEADIDHALGEAASRGLLRPGRDLDGVARDLIALIDGLQIQWLIDPTGIDIGARLRRRLAEFLTADLEA</sequence>
<dbReference type="PANTHER" id="PTHR30055">
    <property type="entry name" value="HTH-TYPE TRANSCRIPTIONAL REGULATOR RUTR"/>
    <property type="match status" value="1"/>
</dbReference>
<evidence type="ECO:0000256" key="1">
    <source>
        <dbReference type="ARBA" id="ARBA00022491"/>
    </source>
</evidence>
<accession>A0ABN2R8V8</accession>
<dbReference type="InterPro" id="IPR036271">
    <property type="entry name" value="Tet_transcr_reg_TetR-rel_C_sf"/>
</dbReference>
<gene>
    <name evidence="7" type="ORF">GCM10009717_35450</name>
</gene>
<dbReference type="InterPro" id="IPR001647">
    <property type="entry name" value="HTH_TetR"/>
</dbReference>
<evidence type="ECO:0000313" key="7">
    <source>
        <dbReference type="EMBL" id="GAA1965484.1"/>
    </source>
</evidence>
<evidence type="ECO:0000256" key="5">
    <source>
        <dbReference type="PROSITE-ProRule" id="PRU00335"/>
    </source>
</evidence>
<dbReference type="EMBL" id="BAAAMK010000010">
    <property type="protein sequence ID" value="GAA1965484.1"/>
    <property type="molecule type" value="Genomic_DNA"/>
</dbReference>
<keyword evidence="4" id="KW-0804">Transcription</keyword>
<dbReference type="PROSITE" id="PS50977">
    <property type="entry name" value="HTH_TETR_2"/>
    <property type="match status" value="1"/>
</dbReference>
<evidence type="ECO:0000256" key="3">
    <source>
        <dbReference type="ARBA" id="ARBA00023125"/>
    </source>
</evidence>
<name>A0ABN2R8V8_9MICO</name>
<dbReference type="InterPro" id="IPR050109">
    <property type="entry name" value="HTH-type_TetR-like_transc_reg"/>
</dbReference>
<dbReference type="PRINTS" id="PR00455">
    <property type="entry name" value="HTHTETR"/>
</dbReference>
<dbReference type="SUPFAM" id="SSF48498">
    <property type="entry name" value="Tetracyclin repressor-like, C-terminal domain"/>
    <property type="match status" value="1"/>
</dbReference>